<name>A0A914Y3A7_9BILA</name>
<proteinExistence type="predicted"/>
<keyword evidence="2" id="KW-1185">Reference proteome</keyword>
<accession>A0A914Y3A7</accession>
<dbReference type="WBParaSite" id="PSU_v2.g13933.t1">
    <property type="protein sequence ID" value="PSU_v2.g13933.t1"/>
    <property type="gene ID" value="PSU_v2.g13933"/>
</dbReference>
<feature type="coiled-coil region" evidence="1">
    <location>
        <begin position="56"/>
        <end position="83"/>
    </location>
</feature>
<reference evidence="3" key="1">
    <citation type="submission" date="2022-11" db="UniProtKB">
        <authorList>
            <consortium name="WormBaseParasite"/>
        </authorList>
    </citation>
    <scope>IDENTIFICATION</scope>
</reference>
<protein>
    <submittedName>
        <fullName evidence="3">Uncharacterized protein</fullName>
    </submittedName>
</protein>
<evidence type="ECO:0000313" key="2">
    <source>
        <dbReference type="Proteomes" id="UP000887577"/>
    </source>
</evidence>
<dbReference type="AlphaFoldDB" id="A0A914Y3A7"/>
<evidence type="ECO:0000313" key="3">
    <source>
        <dbReference type="WBParaSite" id="PSU_v2.g13933.t1"/>
    </source>
</evidence>
<sequence>MWECQHSITFLKRRLKTFTRDAKADGDEEASTSTASNSISICEAGPTLEKQLLAVQNSLIEEIAEEQRQIAELTNRLHQLQQDISLNLISHQKTPLLSYSNNQNALTPRPKIAPPPPPQPPIFDLAIVNGIQSDGILEENDPSCDECHRQEARKNALLANISKVRDECAQFRGKLEDSREVAIDAADDFRNSNVLVTKF</sequence>
<dbReference type="Proteomes" id="UP000887577">
    <property type="component" value="Unplaced"/>
</dbReference>
<keyword evidence="1" id="KW-0175">Coiled coil</keyword>
<organism evidence="2 3">
    <name type="scientific">Panagrolaimus superbus</name>
    <dbReference type="NCBI Taxonomy" id="310955"/>
    <lineage>
        <taxon>Eukaryota</taxon>
        <taxon>Metazoa</taxon>
        <taxon>Ecdysozoa</taxon>
        <taxon>Nematoda</taxon>
        <taxon>Chromadorea</taxon>
        <taxon>Rhabditida</taxon>
        <taxon>Tylenchina</taxon>
        <taxon>Panagrolaimomorpha</taxon>
        <taxon>Panagrolaimoidea</taxon>
        <taxon>Panagrolaimidae</taxon>
        <taxon>Panagrolaimus</taxon>
    </lineage>
</organism>
<evidence type="ECO:0000256" key="1">
    <source>
        <dbReference type="SAM" id="Coils"/>
    </source>
</evidence>